<dbReference type="Proteomes" id="UP000507695">
    <property type="component" value="Unassembled WGS sequence"/>
</dbReference>
<reference evidence="2" key="1">
    <citation type="submission" date="2019-04" db="EMBL/GenBank/DDBJ databases">
        <authorList>
            <consortium name="Pathogen Informatics"/>
        </authorList>
    </citation>
    <scope>NUCLEOTIDE SEQUENCE</scope>
    <source>
        <strain evidence="2">NCTC9183</strain>
    </source>
</reference>
<dbReference type="AlphaFoldDB" id="A0A4P0XSK3"/>
<organism evidence="2">
    <name type="scientific">Klebsiella pneumoniae</name>
    <dbReference type="NCBI Taxonomy" id="573"/>
    <lineage>
        <taxon>Bacteria</taxon>
        <taxon>Pseudomonadati</taxon>
        <taxon>Pseudomonadota</taxon>
        <taxon>Gammaproteobacteria</taxon>
        <taxon>Enterobacterales</taxon>
        <taxon>Enterobacteriaceae</taxon>
        <taxon>Klebsiella/Raoultella group</taxon>
        <taxon>Klebsiella</taxon>
        <taxon>Klebsiella pneumoniae complex</taxon>
    </lineage>
</organism>
<accession>A0A4P0XSK3</accession>
<sequence>MSTILQGGAADDLLARLDVFNRCRDNRGAFAKDNNPNQPETVEFVNAPLNGLDALQAQSQEHMSAVSSIPLVKLLGITPNGLNATSDGEIRVFYDYIHALQQSVFKDNLKRVMDIIQLSEFGDIDDGITFDFEPLYEMSAKERAEIRKVDADTDAVYVAASVLSGNEVREKLPVTRTRPITLWT</sequence>
<dbReference type="InterPro" id="IPR024459">
    <property type="entry name" value="Acb1-like_N"/>
</dbReference>
<dbReference type="Pfam" id="PF06381">
    <property type="entry name" value="Phage_portal_3"/>
    <property type="match status" value="1"/>
</dbReference>
<feature type="domain" description="Anti-CBASS protein Acb1-like N-terminal" evidence="1">
    <location>
        <begin position="5"/>
        <end position="155"/>
    </location>
</feature>
<dbReference type="EMBL" id="CABDVL010000003">
    <property type="protein sequence ID" value="VTM52478.1"/>
    <property type="molecule type" value="Genomic_DNA"/>
</dbReference>
<protein>
    <submittedName>
        <fullName evidence="2">Phage-associated protein, family</fullName>
    </submittedName>
</protein>
<name>A0A4P0XSK3_KLEPN</name>
<evidence type="ECO:0000259" key="1">
    <source>
        <dbReference type="Pfam" id="PF06381"/>
    </source>
</evidence>
<proteinExistence type="predicted"/>
<gene>
    <name evidence="2" type="ORF">NCTC9183_02094</name>
</gene>
<evidence type="ECO:0000313" key="2">
    <source>
        <dbReference type="EMBL" id="VTM52478.1"/>
    </source>
</evidence>